<dbReference type="EMBL" id="AKCV02000026">
    <property type="protein sequence ID" value="TMS56607.1"/>
    <property type="molecule type" value="Genomic_DNA"/>
</dbReference>
<proteinExistence type="predicted"/>
<protein>
    <submittedName>
        <fullName evidence="1">DUF2024 family protein</fullName>
    </submittedName>
</protein>
<accession>A0ACD3SK51</accession>
<reference evidence="1" key="1">
    <citation type="submission" date="2019-05" db="EMBL/GenBank/DDBJ databases">
        <title>Revised genome assembly of Burkholderiaceae (previously Ralstonia) sp. PBA.</title>
        <authorList>
            <person name="Gan H.M."/>
        </authorList>
    </citation>
    <scope>NUCLEOTIDE SEQUENCE</scope>
    <source>
        <strain evidence="1">PBA</strain>
    </source>
</reference>
<comment type="caution">
    <text evidence="1">The sequence shown here is derived from an EMBL/GenBank/DDBJ whole genome shotgun (WGS) entry which is preliminary data.</text>
</comment>
<organism evidence="1 2">
    <name type="scientific">Imbroritus primus</name>
    <dbReference type="NCBI Taxonomy" id="3058603"/>
    <lineage>
        <taxon>Bacteria</taxon>
        <taxon>Pseudomonadati</taxon>
        <taxon>Pseudomonadota</taxon>
        <taxon>Betaproteobacteria</taxon>
        <taxon>Burkholderiales</taxon>
        <taxon>Burkholderiaceae</taxon>
        <taxon>Imbroritus</taxon>
    </lineage>
</organism>
<keyword evidence="2" id="KW-1185">Reference proteome</keyword>
<evidence type="ECO:0000313" key="2">
    <source>
        <dbReference type="Proteomes" id="UP000004277"/>
    </source>
</evidence>
<gene>
    <name evidence="1" type="ORF">MW7_016110</name>
</gene>
<evidence type="ECO:0000313" key="1">
    <source>
        <dbReference type="EMBL" id="TMS56607.1"/>
    </source>
</evidence>
<name>A0ACD3SK51_9BURK</name>
<dbReference type="Proteomes" id="UP000004277">
    <property type="component" value="Unassembled WGS sequence"/>
</dbReference>
<sequence length="89" mass="10139">MNIAVFDTHVLRPDGRMMHFDIVVRDQEPDRNKDAVLTHAHRYLRAKGIPADTLQAQECRFCHAGFASPSVEAEINRIGFAIFELQNCD</sequence>